<comment type="caution">
    <text evidence="3">The sequence shown here is derived from an EMBL/GenBank/DDBJ whole genome shotgun (WGS) entry which is preliminary data.</text>
</comment>
<organism evidence="3 4">
    <name type="scientific">Chaetoceros tenuissimus</name>
    <dbReference type="NCBI Taxonomy" id="426638"/>
    <lineage>
        <taxon>Eukaryota</taxon>
        <taxon>Sar</taxon>
        <taxon>Stramenopiles</taxon>
        <taxon>Ochrophyta</taxon>
        <taxon>Bacillariophyta</taxon>
        <taxon>Coscinodiscophyceae</taxon>
        <taxon>Chaetocerotophycidae</taxon>
        <taxon>Chaetocerotales</taxon>
        <taxon>Chaetocerotaceae</taxon>
        <taxon>Chaetoceros</taxon>
    </lineage>
</organism>
<keyword evidence="4" id="KW-1185">Reference proteome</keyword>
<evidence type="ECO:0000313" key="4">
    <source>
        <dbReference type="Proteomes" id="UP001054902"/>
    </source>
</evidence>
<comment type="pathway">
    <text evidence="1">tRNA modification; 5-methoxycarbonylmethyl-2-thiouridine-tRNA biosynthesis.</text>
</comment>
<evidence type="ECO:0000313" key="3">
    <source>
        <dbReference type="EMBL" id="GFH45998.1"/>
    </source>
</evidence>
<evidence type="ECO:0000256" key="1">
    <source>
        <dbReference type="ARBA" id="ARBA00005043"/>
    </source>
</evidence>
<gene>
    <name evidence="3" type="ORF">CTEN210_02472</name>
</gene>
<accession>A0AAD3CHL2</accession>
<dbReference type="InterPro" id="IPR027417">
    <property type="entry name" value="P-loop_NTPase"/>
</dbReference>
<dbReference type="Proteomes" id="UP001054902">
    <property type="component" value="Unassembled WGS sequence"/>
</dbReference>
<evidence type="ECO:0000256" key="2">
    <source>
        <dbReference type="ARBA" id="ARBA00008837"/>
    </source>
</evidence>
<dbReference type="PANTHER" id="PTHR16184">
    <property type="entry name" value="ELONGATOR COMPLEX PROTEIN 6"/>
    <property type="match status" value="1"/>
</dbReference>
<dbReference type="AlphaFoldDB" id="A0AAD3CHL2"/>
<name>A0AAD3CHL2_9STRA</name>
<dbReference type="GO" id="GO:0033588">
    <property type="term" value="C:elongator holoenzyme complex"/>
    <property type="evidence" value="ECO:0007669"/>
    <property type="project" value="InterPro"/>
</dbReference>
<dbReference type="InterPro" id="IPR018627">
    <property type="entry name" value="ELP6"/>
</dbReference>
<reference evidence="3 4" key="1">
    <citation type="journal article" date="2021" name="Sci. Rep.">
        <title>The genome of the diatom Chaetoceros tenuissimus carries an ancient integrated fragment of an extant virus.</title>
        <authorList>
            <person name="Hongo Y."/>
            <person name="Kimura K."/>
            <person name="Takaki Y."/>
            <person name="Yoshida Y."/>
            <person name="Baba S."/>
            <person name="Kobayashi G."/>
            <person name="Nagasaki K."/>
            <person name="Hano T."/>
            <person name="Tomaru Y."/>
        </authorList>
    </citation>
    <scope>NUCLEOTIDE SEQUENCE [LARGE SCALE GENOMIC DNA]</scope>
    <source>
        <strain evidence="3 4">NIES-3715</strain>
    </source>
</reference>
<comment type="similarity">
    <text evidence="2">Belongs to the ELP6 family.</text>
</comment>
<dbReference type="EMBL" id="BLLK01000022">
    <property type="protein sequence ID" value="GFH45998.1"/>
    <property type="molecule type" value="Genomic_DNA"/>
</dbReference>
<sequence>MNSVALVDTLPWGYDKPPTGGRTILICDSVETDGRFLLHTIASQCLSAGSNQKKIDAISAQSKLSSSKKYHVVWINCGIKTEESILAAMKKIGCDVRTQSQMIHILNVSLPTDIVEGKEDDCLKQIYRNVSKSVSSFDEYVIIVDDVSALSTFFGAKIAYTFVKMLKRLVQRYGKEKDGGLVIRASHDLDQENYNIQASRNNGEQKNVTGSKVLNYIGAGGMGKLCDSESFAAMEIASRYELHEIAWERALVEMADGIVDVTPLPSGFAKDVHGRLVFTGRWGGGLGWLDEEGKTAVTKPFSNSSSNTNFSTTIVNFCCSDAGVRAIRLRV</sequence>
<protein>
    <submittedName>
        <fullName evidence="3">Uncharacterized protein</fullName>
    </submittedName>
</protein>
<dbReference type="GO" id="GO:0002098">
    <property type="term" value="P:tRNA wobble uridine modification"/>
    <property type="evidence" value="ECO:0007669"/>
    <property type="project" value="InterPro"/>
</dbReference>
<proteinExistence type="inferred from homology"/>
<dbReference type="Gene3D" id="3.40.50.300">
    <property type="entry name" value="P-loop containing nucleotide triphosphate hydrolases"/>
    <property type="match status" value="1"/>
</dbReference>
<dbReference type="PANTHER" id="PTHR16184:SF6">
    <property type="entry name" value="ELONGATOR COMPLEX PROTEIN 6"/>
    <property type="match status" value="1"/>
</dbReference>